<gene>
    <name evidence="3" type="ORF">GCM10011410_14420</name>
</gene>
<dbReference type="RefSeq" id="WP_188672004.1">
    <property type="nucleotide sequence ID" value="NZ_BMJH01000001.1"/>
</dbReference>
<dbReference type="Gene3D" id="3.30.530.20">
    <property type="match status" value="1"/>
</dbReference>
<feature type="domain" description="Activator of Hsp90 ATPase homologue 1/2-like C-terminal" evidence="2">
    <location>
        <begin position="27"/>
        <end position="135"/>
    </location>
</feature>
<name>A0A916XD74_9ACTN</name>
<accession>A0A916XD74</accession>
<dbReference type="InterPro" id="IPR013538">
    <property type="entry name" value="ASHA1/2-like_C"/>
</dbReference>
<comment type="caution">
    <text evidence="3">The sequence shown here is derived from an EMBL/GenBank/DDBJ whole genome shotgun (WGS) entry which is preliminary data.</text>
</comment>
<organism evidence="3 4">
    <name type="scientific">Hoyosella rhizosphaerae</name>
    <dbReference type="NCBI Taxonomy" id="1755582"/>
    <lineage>
        <taxon>Bacteria</taxon>
        <taxon>Bacillati</taxon>
        <taxon>Actinomycetota</taxon>
        <taxon>Actinomycetes</taxon>
        <taxon>Mycobacteriales</taxon>
        <taxon>Hoyosellaceae</taxon>
        <taxon>Hoyosella</taxon>
    </lineage>
</organism>
<dbReference type="SUPFAM" id="SSF55961">
    <property type="entry name" value="Bet v1-like"/>
    <property type="match status" value="1"/>
</dbReference>
<dbReference type="EMBL" id="BMJH01000001">
    <property type="protein sequence ID" value="GGC63105.1"/>
    <property type="molecule type" value="Genomic_DNA"/>
</dbReference>
<dbReference type="Pfam" id="PF08327">
    <property type="entry name" value="AHSA1"/>
    <property type="match status" value="1"/>
</dbReference>
<reference evidence="3" key="2">
    <citation type="submission" date="2020-09" db="EMBL/GenBank/DDBJ databases">
        <authorList>
            <person name="Sun Q."/>
            <person name="Zhou Y."/>
        </authorList>
    </citation>
    <scope>NUCLEOTIDE SEQUENCE</scope>
    <source>
        <strain evidence="3">CGMCC 1.15478</strain>
    </source>
</reference>
<evidence type="ECO:0000256" key="1">
    <source>
        <dbReference type="ARBA" id="ARBA00006817"/>
    </source>
</evidence>
<evidence type="ECO:0000313" key="3">
    <source>
        <dbReference type="EMBL" id="GGC63105.1"/>
    </source>
</evidence>
<reference evidence="3" key="1">
    <citation type="journal article" date="2014" name="Int. J. Syst. Evol. Microbiol.">
        <title>Complete genome sequence of Corynebacterium casei LMG S-19264T (=DSM 44701T), isolated from a smear-ripened cheese.</title>
        <authorList>
            <consortium name="US DOE Joint Genome Institute (JGI-PGF)"/>
            <person name="Walter F."/>
            <person name="Albersmeier A."/>
            <person name="Kalinowski J."/>
            <person name="Ruckert C."/>
        </authorList>
    </citation>
    <scope>NUCLEOTIDE SEQUENCE</scope>
    <source>
        <strain evidence="3">CGMCC 1.15478</strain>
    </source>
</reference>
<sequence>MSNALREVDLENSSGEASLTIRAEVAAQPDTVWSFLTEPALLLQWSPVVPDRDLTEIGPAFTEDPDDEALDATVISSTPPRSLSHKWGEGRLDWDVQDTLEGCLITLTQQLNDVEDAAQAAAGWHLCFDDLALALGSAAHPQALEPEAYWGSLVERYQKHFS</sequence>
<evidence type="ECO:0000313" key="4">
    <source>
        <dbReference type="Proteomes" id="UP000641514"/>
    </source>
</evidence>
<dbReference type="AlphaFoldDB" id="A0A916XD74"/>
<proteinExistence type="inferred from homology"/>
<keyword evidence="4" id="KW-1185">Reference proteome</keyword>
<comment type="similarity">
    <text evidence="1">Belongs to the AHA1 family.</text>
</comment>
<evidence type="ECO:0000259" key="2">
    <source>
        <dbReference type="Pfam" id="PF08327"/>
    </source>
</evidence>
<dbReference type="InterPro" id="IPR023393">
    <property type="entry name" value="START-like_dom_sf"/>
</dbReference>
<dbReference type="Proteomes" id="UP000641514">
    <property type="component" value="Unassembled WGS sequence"/>
</dbReference>
<protein>
    <recommendedName>
        <fullName evidence="2">Activator of Hsp90 ATPase homologue 1/2-like C-terminal domain-containing protein</fullName>
    </recommendedName>
</protein>